<dbReference type="Gene3D" id="3.40.525.10">
    <property type="entry name" value="CRAL-TRIO lipid binding domain"/>
    <property type="match status" value="1"/>
</dbReference>
<dbReference type="InterPro" id="IPR036865">
    <property type="entry name" value="CRAL-TRIO_dom_sf"/>
</dbReference>
<accession>A0AAV5THZ9</accession>
<evidence type="ECO:0000313" key="2">
    <source>
        <dbReference type="EMBL" id="GMS93907.1"/>
    </source>
</evidence>
<comment type="caution">
    <text evidence="2">The sequence shown here is derived from an EMBL/GenBank/DDBJ whole genome shotgun (WGS) entry which is preliminary data.</text>
</comment>
<name>A0AAV5THZ9_9BILA</name>
<dbReference type="PANTHER" id="PTHR47159:SF5">
    <property type="entry name" value="CRAL-TRIO DOMAIN-CONTAINING PROTEIN"/>
    <property type="match status" value="1"/>
</dbReference>
<dbReference type="Gene3D" id="2.60.120.680">
    <property type="entry name" value="GOLD domain"/>
    <property type="match status" value="1"/>
</dbReference>
<dbReference type="Proteomes" id="UP001432027">
    <property type="component" value="Unassembled WGS sequence"/>
</dbReference>
<proteinExistence type="predicted"/>
<sequence length="315" mass="36293">RCLRERECYHPVHRHWPKSRCGMSGVIPNCVVHVEQSGFIDFEGIVDNFSITEVIKARIHDIEEMLADVMIIEKETGKQASIMYVTDASGVEYSKKLFDQVMRSMRPLSEFMADHYVELVNHLVVVNVPAWANALWMMVKPLLPERTRQKVRMLSSSNWRDEIPSLMDPSIAPIFWNDVNHSDFKFCLERPPRVDPIDVKEPIEKLEQLQVKAGKVHWMEYQLDKGDVITFYITGNAVFGFSIVHVENEEEDVLAMRQLHPHIAGMPGPLKVPVQDTLVIPQSGLYKVWFSNTSAWWSSATIQHCIKVIRNQAIE</sequence>
<dbReference type="EMBL" id="BTSX01000004">
    <property type="protein sequence ID" value="GMS93907.1"/>
    <property type="molecule type" value="Genomic_DNA"/>
</dbReference>
<dbReference type="PROSITE" id="PS50191">
    <property type="entry name" value="CRAL_TRIO"/>
    <property type="match status" value="1"/>
</dbReference>
<dbReference type="SMART" id="SM00516">
    <property type="entry name" value="SEC14"/>
    <property type="match status" value="1"/>
</dbReference>
<dbReference type="Pfam" id="PF25883">
    <property type="entry name" value="F28H7_8_C"/>
    <property type="match status" value="1"/>
</dbReference>
<evidence type="ECO:0000259" key="1">
    <source>
        <dbReference type="PROSITE" id="PS50191"/>
    </source>
</evidence>
<protein>
    <recommendedName>
        <fullName evidence="1">CRAL-TRIO domain-containing protein</fullName>
    </recommendedName>
</protein>
<keyword evidence="3" id="KW-1185">Reference proteome</keyword>
<dbReference type="InterPro" id="IPR001251">
    <property type="entry name" value="CRAL-TRIO_dom"/>
</dbReference>
<feature type="non-terminal residue" evidence="2">
    <location>
        <position position="1"/>
    </location>
</feature>
<dbReference type="Pfam" id="PF00650">
    <property type="entry name" value="CRAL_TRIO"/>
    <property type="match status" value="1"/>
</dbReference>
<dbReference type="InterPro" id="IPR053302">
    <property type="entry name" value="CRAL-TRIO_domain"/>
</dbReference>
<feature type="domain" description="CRAL-TRIO" evidence="1">
    <location>
        <begin position="32"/>
        <end position="184"/>
    </location>
</feature>
<dbReference type="SUPFAM" id="SSF52087">
    <property type="entry name" value="CRAL/TRIO domain"/>
    <property type="match status" value="1"/>
</dbReference>
<dbReference type="AlphaFoldDB" id="A0AAV5THZ9"/>
<organism evidence="2 3">
    <name type="scientific">Pristionchus entomophagus</name>
    <dbReference type="NCBI Taxonomy" id="358040"/>
    <lineage>
        <taxon>Eukaryota</taxon>
        <taxon>Metazoa</taxon>
        <taxon>Ecdysozoa</taxon>
        <taxon>Nematoda</taxon>
        <taxon>Chromadorea</taxon>
        <taxon>Rhabditida</taxon>
        <taxon>Rhabditina</taxon>
        <taxon>Diplogasteromorpha</taxon>
        <taxon>Diplogasteroidea</taxon>
        <taxon>Neodiplogasteridae</taxon>
        <taxon>Pristionchus</taxon>
    </lineage>
</organism>
<dbReference type="CDD" id="cd00170">
    <property type="entry name" value="SEC14"/>
    <property type="match status" value="1"/>
</dbReference>
<dbReference type="InterPro" id="IPR036598">
    <property type="entry name" value="GOLD_dom_sf"/>
</dbReference>
<evidence type="ECO:0000313" key="3">
    <source>
        <dbReference type="Proteomes" id="UP001432027"/>
    </source>
</evidence>
<dbReference type="InterPro" id="IPR058960">
    <property type="entry name" value="Ctg-1-like_C"/>
</dbReference>
<dbReference type="SUPFAM" id="SSF101576">
    <property type="entry name" value="Supernatant protein factor (SPF), C-terminal domain"/>
    <property type="match status" value="1"/>
</dbReference>
<reference evidence="2" key="1">
    <citation type="submission" date="2023-10" db="EMBL/GenBank/DDBJ databases">
        <title>Genome assembly of Pristionchus species.</title>
        <authorList>
            <person name="Yoshida K."/>
            <person name="Sommer R.J."/>
        </authorList>
    </citation>
    <scope>NUCLEOTIDE SEQUENCE</scope>
    <source>
        <strain evidence="2">RS0144</strain>
    </source>
</reference>
<gene>
    <name evidence="2" type="ORF">PENTCL1PPCAC_16082</name>
</gene>
<dbReference type="PANTHER" id="PTHR47159">
    <property type="entry name" value="PROTEIN CBG07705-RELATED"/>
    <property type="match status" value="1"/>
</dbReference>